<sequence length="243" mass="26903">MSGTPPGCPDSASVNAVDELIKSIRNHAQHARWHRVSCGLLAELAALISQRTSGYALAQPSVAAQHALTADYLRFTSLLRSIDIAVGSRCRITERLKHVTEEDLSRLSNQLLEFSDGFKAKYAPGFVSGTRQNCPLEPYFPRQTLERLLDGQDRLLNLLQINQGAVSTTPGVHTLFIHPTFNDIGGNQYVTNNTHVHEIISTAEPFANYGRLILHIFHTQVFFDAGSWKLHAVSSLQDIVLFS</sequence>
<dbReference type="EMBL" id="JASNQZ010000014">
    <property type="protein sequence ID" value="KAL0948327.1"/>
    <property type="molecule type" value="Genomic_DNA"/>
</dbReference>
<organism evidence="1 2">
    <name type="scientific">Hohenbuehelia grisea</name>
    <dbReference type="NCBI Taxonomy" id="104357"/>
    <lineage>
        <taxon>Eukaryota</taxon>
        <taxon>Fungi</taxon>
        <taxon>Dikarya</taxon>
        <taxon>Basidiomycota</taxon>
        <taxon>Agaricomycotina</taxon>
        <taxon>Agaricomycetes</taxon>
        <taxon>Agaricomycetidae</taxon>
        <taxon>Agaricales</taxon>
        <taxon>Pleurotineae</taxon>
        <taxon>Pleurotaceae</taxon>
        <taxon>Hohenbuehelia</taxon>
    </lineage>
</organism>
<protein>
    <submittedName>
        <fullName evidence="1">Uncharacterized protein</fullName>
    </submittedName>
</protein>
<name>A0ABR3IY95_9AGAR</name>
<evidence type="ECO:0000313" key="2">
    <source>
        <dbReference type="Proteomes" id="UP001556367"/>
    </source>
</evidence>
<accession>A0ABR3IY95</accession>
<proteinExistence type="predicted"/>
<keyword evidence="2" id="KW-1185">Reference proteome</keyword>
<evidence type="ECO:0000313" key="1">
    <source>
        <dbReference type="EMBL" id="KAL0948327.1"/>
    </source>
</evidence>
<comment type="caution">
    <text evidence="1">The sequence shown here is derived from an EMBL/GenBank/DDBJ whole genome shotgun (WGS) entry which is preliminary data.</text>
</comment>
<gene>
    <name evidence="1" type="ORF">HGRIS_010915</name>
</gene>
<dbReference type="Proteomes" id="UP001556367">
    <property type="component" value="Unassembled WGS sequence"/>
</dbReference>
<reference evidence="2" key="1">
    <citation type="submission" date="2024-06" db="EMBL/GenBank/DDBJ databases">
        <title>Multi-omics analyses provide insights into the biosynthesis of the anticancer antibiotic pleurotin in Hohenbuehelia grisea.</title>
        <authorList>
            <person name="Weaver J.A."/>
            <person name="Alberti F."/>
        </authorList>
    </citation>
    <scope>NUCLEOTIDE SEQUENCE [LARGE SCALE GENOMIC DNA]</scope>
    <source>
        <strain evidence="2">T-177</strain>
    </source>
</reference>